<dbReference type="Proteomes" id="UP000054544">
    <property type="component" value="Unassembled WGS sequence"/>
</dbReference>
<organism evidence="1 2">
    <name type="scientific">Metarhizium anisopliae BRIP 53293</name>
    <dbReference type="NCBI Taxonomy" id="1291518"/>
    <lineage>
        <taxon>Eukaryota</taxon>
        <taxon>Fungi</taxon>
        <taxon>Dikarya</taxon>
        <taxon>Ascomycota</taxon>
        <taxon>Pezizomycotina</taxon>
        <taxon>Sordariomycetes</taxon>
        <taxon>Hypocreomycetidae</taxon>
        <taxon>Hypocreales</taxon>
        <taxon>Clavicipitaceae</taxon>
        <taxon>Metarhizium</taxon>
    </lineage>
</organism>
<name>A0A0D9NJ11_METAN</name>
<dbReference type="STRING" id="1291518.A0A0D9NJ11"/>
<evidence type="ECO:0008006" key="3">
    <source>
        <dbReference type="Google" id="ProtNLM"/>
    </source>
</evidence>
<evidence type="ECO:0000313" key="1">
    <source>
        <dbReference type="EMBL" id="KJK73964.1"/>
    </source>
</evidence>
<keyword evidence="2" id="KW-1185">Reference proteome</keyword>
<proteinExistence type="predicted"/>
<dbReference type="AlphaFoldDB" id="A0A0D9NJ11"/>
<evidence type="ECO:0000313" key="2">
    <source>
        <dbReference type="Proteomes" id="UP000054544"/>
    </source>
</evidence>
<dbReference type="EMBL" id="KE384767">
    <property type="protein sequence ID" value="KJK73964.1"/>
    <property type="molecule type" value="Genomic_DNA"/>
</dbReference>
<sequence length="96" mass="10488">MAVPEGTDLVSKNLLTKIDRLRETNVGAIIPLPQANIAMGIRMDTVDNSSEFSAFSQDILKIEINGPDQVHLTVIDMPGIFRVSTPGEYSSFPTKI</sequence>
<dbReference type="Gene3D" id="3.40.50.300">
    <property type="entry name" value="P-loop containing nucleotide triphosphate hydrolases"/>
    <property type="match status" value="1"/>
</dbReference>
<reference evidence="2" key="1">
    <citation type="journal article" date="2014" name="BMC Genomics">
        <title>The genome sequence of the biocontrol fungus Metarhizium anisopliae and comparative genomics of Metarhizium species.</title>
        <authorList>
            <person name="Pattemore J.A."/>
            <person name="Hane J.K."/>
            <person name="Williams A.H."/>
            <person name="Wilson B.A."/>
            <person name="Stodart B.J."/>
            <person name="Ash G.J."/>
        </authorList>
    </citation>
    <scope>NUCLEOTIDE SEQUENCE [LARGE SCALE GENOMIC DNA]</scope>
    <source>
        <strain evidence="2">BRIP 53293</strain>
    </source>
</reference>
<gene>
    <name evidence="1" type="ORF">H634G_10753</name>
</gene>
<accession>A0A0D9NJ11</accession>
<protein>
    <recommendedName>
        <fullName evidence="3">Dynamin GTPase domain-containing protein</fullName>
    </recommendedName>
</protein>
<dbReference type="InterPro" id="IPR027417">
    <property type="entry name" value="P-loop_NTPase"/>
</dbReference>